<feature type="domain" description="HTH cro/C1-type" evidence="2">
    <location>
        <begin position="28"/>
        <end position="82"/>
    </location>
</feature>
<dbReference type="Gene3D" id="1.10.260.40">
    <property type="entry name" value="lambda repressor-like DNA-binding domains"/>
    <property type="match status" value="1"/>
</dbReference>
<name>A0A0R1WCF7_9LACO</name>
<reference evidence="3 4" key="1">
    <citation type="journal article" date="2015" name="Genome Announc.">
        <title>Expanding the biotechnology potential of lactobacilli through comparative genomics of 213 strains and associated genera.</title>
        <authorList>
            <person name="Sun Z."/>
            <person name="Harris H.M."/>
            <person name="McCann A."/>
            <person name="Guo C."/>
            <person name="Argimon S."/>
            <person name="Zhang W."/>
            <person name="Yang X."/>
            <person name="Jeffery I.B."/>
            <person name="Cooney J.C."/>
            <person name="Kagawa T.F."/>
            <person name="Liu W."/>
            <person name="Song Y."/>
            <person name="Salvetti E."/>
            <person name="Wrobel A."/>
            <person name="Rasinkangas P."/>
            <person name="Parkhill J."/>
            <person name="Rea M.C."/>
            <person name="O'Sullivan O."/>
            <person name="Ritari J."/>
            <person name="Douillard F.P."/>
            <person name="Paul Ross R."/>
            <person name="Yang R."/>
            <person name="Briner A.E."/>
            <person name="Felis G.E."/>
            <person name="de Vos W.M."/>
            <person name="Barrangou R."/>
            <person name="Klaenhammer T.R."/>
            <person name="Caufield P.W."/>
            <person name="Cui Y."/>
            <person name="Zhang H."/>
            <person name="O'Toole P.W."/>
        </authorList>
    </citation>
    <scope>NUCLEOTIDE SEQUENCE [LARGE SCALE GENOMIC DNA]</scope>
    <source>
        <strain evidence="3 4">DSM 5007</strain>
    </source>
</reference>
<dbReference type="AlphaFoldDB" id="A0A0R1WCF7"/>
<dbReference type="Proteomes" id="UP000051820">
    <property type="component" value="Unassembled WGS sequence"/>
</dbReference>
<gene>
    <name evidence="3" type="ORF">FD16_GL000766</name>
</gene>
<accession>A0A0R1WCF7</accession>
<evidence type="ECO:0000256" key="1">
    <source>
        <dbReference type="ARBA" id="ARBA00023125"/>
    </source>
</evidence>
<dbReference type="PANTHER" id="PTHR46558">
    <property type="entry name" value="TRACRIPTIONAL REGULATORY PROTEIN-RELATED-RELATED"/>
    <property type="match status" value="1"/>
</dbReference>
<dbReference type="SUPFAM" id="SSF47413">
    <property type="entry name" value="lambda repressor-like DNA-binding domains"/>
    <property type="match status" value="1"/>
</dbReference>
<protein>
    <submittedName>
        <fullName evidence="3">Repressor C1</fullName>
    </submittedName>
</protein>
<dbReference type="Pfam" id="PF01381">
    <property type="entry name" value="HTH_3"/>
    <property type="match status" value="1"/>
</dbReference>
<dbReference type="CDD" id="cd00093">
    <property type="entry name" value="HTH_XRE"/>
    <property type="match status" value="1"/>
</dbReference>
<dbReference type="eggNOG" id="COG1396">
    <property type="taxonomic scope" value="Bacteria"/>
</dbReference>
<comment type="caution">
    <text evidence="3">The sequence shown here is derived from an EMBL/GenBank/DDBJ whole genome shotgun (WGS) entry which is preliminary data.</text>
</comment>
<organism evidence="3 4">
    <name type="scientific">Paucilactobacillus suebicus DSM 5007 = KCTC 3549</name>
    <dbReference type="NCBI Taxonomy" id="1423807"/>
    <lineage>
        <taxon>Bacteria</taxon>
        <taxon>Bacillati</taxon>
        <taxon>Bacillota</taxon>
        <taxon>Bacilli</taxon>
        <taxon>Lactobacillales</taxon>
        <taxon>Lactobacillaceae</taxon>
        <taxon>Paucilactobacillus</taxon>
    </lineage>
</organism>
<dbReference type="STRING" id="1423807.FD16_GL000766"/>
<dbReference type="InterPro" id="IPR001387">
    <property type="entry name" value="Cro/C1-type_HTH"/>
</dbReference>
<keyword evidence="1" id="KW-0238">DNA-binding</keyword>
<evidence type="ECO:0000313" key="3">
    <source>
        <dbReference type="EMBL" id="KRM13291.1"/>
    </source>
</evidence>
<evidence type="ECO:0000313" key="4">
    <source>
        <dbReference type="Proteomes" id="UP000051820"/>
    </source>
</evidence>
<evidence type="ECO:0000259" key="2">
    <source>
        <dbReference type="PROSITE" id="PS50943"/>
    </source>
</evidence>
<dbReference type="PANTHER" id="PTHR46558:SF11">
    <property type="entry name" value="HTH-TYPE TRANSCRIPTIONAL REGULATOR XRE"/>
    <property type="match status" value="1"/>
</dbReference>
<dbReference type="EMBL" id="AZGF01000002">
    <property type="protein sequence ID" value="KRM13291.1"/>
    <property type="molecule type" value="Genomic_DNA"/>
</dbReference>
<proteinExistence type="predicted"/>
<dbReference type="PROSITE" id="PS50943">
    <property type="entry name" value="HTH_CROC1"/>
    <property type="match status" value="1"/>
</dbReference>
<sequence length="127" mass="14625">MISMLSKVKKEVETVTQHEKKPVLSLKIAALRNERNLTQKELAEALHFSKQEISNWETGLKKPRIGAMYRLADYFNVTISELLDERLDADQIERTARILASHLPSDLSDEELAQITDYIDSFKHEKA</sequence>
<dbReference type="PATRIC" id="fig|1423807.3.peg.777"/>
<dbReference type="GO" id="GO:0003677">
    <property type="term" value="F:DNA binding"/>
    <property type="evidence" value="ECO:0007669"/>
    <property type="project" value="UniProtKB-KW"/>
</dbReference>
<dbReference type="SMART" id="SM00530">
    <property type="entry name" value="HTH_XRE"/>
    <property type="match status" value="1"/>
</dbReference>
<dbReference type="InterPro" id="IPR010982">
    <property type="entry name" value="Lambda_DNA-bd_dom_sf"/>
</dbReference>
<keyword evidence="4" id="KW-1185">Reference proteome</keyword>
<dbReference type="OrthoDB" id="9805856at2"/>